<keyword evidence="2" id="KW-0547">Nucleotide-binding</keyword>
<dbReference type="GO" id="GO:0005524">
    <property type="term" value="F:ATP binding"/>
    <property type="evidence" value="ECO:0007669"/>
    <property type="project" value="UniProtKB-KW"/>
</dbReference>
<dbReference type="InterPro" id="IPR027417">
    <property type="entry name" value="P-loop_NTPase"/>
</dbReference>
<dbReference type="PROSITE" id="PS00211">
    <property type="entry name" value="ABC_TRANSPORTER_1"/>
    <property type="match status" value="1"/>
</dbReference>
<evidence type="ECO:0000256" key="2">
    <source>
        <dbReference type="ARBA" id="ARBA00022741"/>
    </source>
</evidence>
<reference evidence="5 6" key="1">
    <citation type="submission" date="2021-01" db="EMBL/GenBank/DDBJ databases">
        <title>Chryseolinea sp. Jin1 Genome sequencing and assembly.</title>
        <authorList>
            <person name="Kim I."/>
        </authorList>
    </citation>
    <scope>NUCLEOTIDE SEQUENCE [LARGE SCALE GENOMIC DNA]</scope>
    <source>
        <strain evidence="5 6">Jin1</strain>
    </source>
</reference>
<dbReference type="Proteomes" id="UP000613030">
    <property type="component" value="Unassembled WGS sequence"/>
</dbReference>
<dbReference type="Gene3D" id="3.40.50.300">
    <property type="entry name" value="P-loop containing nucleotide triphosphate hydrolases"/>
    <property type="match status" value="1"/>
</dbReference>
<dbReference type="EMBL" id="JAERRB010000001">
    <property type="protein sequence ID" value="MBL0740269.1"/>
    <property type="molecule type" value="Genomic_DNA"/>
</dbReference>
<accession>A0ABS1KLR2</accession>
<keyword evidence="1" id="KW-0813">Transport</keyword>
<evidence type="ECO:0000256" key="1">
    <source>
        <dbReference type="ARBA" id="ARBA00022448"/>
    </source>
</evidence>
<evidence type="ECO:0000313" key="6">
    <source>
        <dbReference type="Proteomes" id="UP000613030"/>
    </source>
</evidence>
<dbReference type="PROSITE" id="PS50893">
    <property type="entry name" value="ABC_TRANSPORTER_2"/>
    <property type="match status" value="1"/>
</dbReference>
<organism evidence="5 6">
    <name type="scientific">Chryseolinea lacunae</name>
    <dbReference type="NCBI Taxonomy" id="2801331"/>
    <lineage>
        <taxon>Bacteria</taxon>
        <taxon>Pseudomonadati</taxon>
        <taxon>Bacteroidota</taxon>
        <taxon>Cytophagia</taxon>
        <taxon>Cytophagales</taxon>
        <taxon>Fulvivirgaceae</taxon>
        <taxon>Chryseolinea</taxon>
    </lineage>
</organism>
<dbReference type="InterPro" id="IPR003439">
    <property type="entry name" value="ABC_transporter-like_ATP-bd"/>
</dbReference>
<comment type="caution">
    <text evidence="5">The sequence shown here is derived from an EMBL/GenBank/DDBJ whole genome shotgun (WGS) entry which is preliminary data.</text>
</comment>
<evidence type="ECO:0000256" key="3">
    <source>
        <dbReference type="ARBA" id="ARBA00022840"/>
    </source>
</evidence>
<dbReference type="SUPFAM" id="SSF52540">
    <property type="entry name" value="P-loop containing nucleoside triphosphate hydrolases"/>
    <property type="match status" value="1"/>
</dbReference>
<dbReference type="RefSeq" id="WP_202007422.1">
    <property type="nucleotide sequence ID" value="NZ_JAERRB010000001.1"/>
</dbReference>
<dbReference type="PANTHER" id="PTHR42939">
    <property type="entry name" value="ABC TRANSPORTER ATP-BINDING PROTEIN ALBC-RELATED"/>
    <property type="match status" value="1"/>
</dbReference>
<dbReference type="InterPro" id="IPR051782">
    <property type="entry name" value="ABC_Transporter_VariousFunc"/>
</dbReference>
<keyword evidence="3 5" id="KW-0067">ATP-binding</keyword>
<gene>
    <name evidence="5" type="ORF">JI741_03530</name>
</gene>
<dbReference type="PANTHER" id="PTHR42939:SF1">
    <property type="entry name" value="ABC TRANSPORTER ATP-BINDING PROTEIN ALBC-RELATED"/>
    <property type="match status" value="1"/>
</dbReference>
<feature type="domain" description="ABC transporter" evidence="4">
    <location>
        <begin position="2"/>
        <end position="209"/>
    </location>
</feature>
<dbReference type="Pfam" id="PF00005">
    <property type="entry name" value="ABC_tran"/>
    <property type="match status" value="1"/>
</dbReference>
<evidence type="ECO:0000259" key="4">
    <source>
        <dbReference type="PROSITE" id="PS50893"/>
    </source>
</evidence>
<protein>
    <submittedName>
        <fullName evidence="5">ABC transporter ATP-binding protein</fullName>
    </submittedName>
</protein>
<evidence type="ECO:0000313" key="5">
    <source>
        <dbReference type="EMBL" id="MBL0740269.1"/>
    </source>
</evidence>
<keyword evidence="6" id="KW-1185">Reference proteome</keyword>
<dbReference type="InterPro" id="IPR017871">
    <property type="entry name" value="ABC_transporter-like_CS"/>
</dbReference>
<sequence length="210" mass="23406">MLHFANYKKSYGRFTVLTIHDLTVPAGIYWIRGANGSGKSTLLKTIGGMLAFDGDIVLNNQSVKKDAIAFRSVVNFADAEPLFPEFLTGQEMIDVFVTAKQASDGQAEYFVDSMHMKNYLHQPLGTYSSGMLKKLSLVLAFLGNPTLILLDEPLITLDADSLTILYRWIAEKHRADGTMFFLSSHQEPDHVALPIDGEMKVENNRLTFPC</sequence>
<name>A0ABS1KLR2_9BACT</name>
<proteinExistence type="predicted"/>